<comment type="caution">
    <text evidence="1">The sequence shown here is derived from an EMBL/GenBank/DDBJ whole genome shotgun (WGS) entry which is preliminary data.</text>
</comment>
<sequence>RYFRQHRPVLITASKNGKFPENMNSEKKTSIISIVQCIVSNDLFHQHCAENGTFVRFGREVTDDELMAEIKHRELIEIDDELRELKREMIVT</sequence>
<dbReference type="AlphaFoldDB" id="A0A392T4Y1"/>
<feature type="non-terminal residue" evidence="1">
    <location>
        <position position="1"/>
    </location>
</feature>
<accession>A0A392T4Y1</accession>
<reference evidence="1 2" key="1">
    <citation type="journal article" date="2018" name="Front. Plant Sci.">
        <title>Red Clover (Trifolium pratense) and Zigzag Clover (T. medium) - A Picture of Genomic Similarities and Differences.</title>
        <authorList>
            <person name="Dluhosova J."/>
            <person name="Istvanek J."/>
            <person name="Nedelnik J."/>
            <person name="Repkova J."/>
        </authorList>
    </citation>
    <scope>NUCLEOTIDE SEQUENCE [LARGE SCALE GENOMIC DNA]</scope>
    <source>
        <strain evidence="2">cv. 10/8</strain>
        <tissue evidence="1">Leaf</tissue>
    </source>
</reference>
<organism evidence="1 2">
    <name type="scientific">Trifolium medium</name>
    <dbReference type="NCBI Taxonomy" id="97028"/>
    <lineage>
        <taxon>Eukaryota</taxon>
        <taxon>Viridiplantae</taxon>
        <taxon>Streptophyta</taxon>
        <taxon>Embryophyta</taxon>
        <taxon>Tracheophyta</taxon>
        <taxon>Spermatophyta</taxon>
        <taxon>Magnoliopsida</taxon>
        <taxon>eudicotyledons</taxon>
        <taxon>Gunneridae</taxon>
        <taxon>Pentapetalae</taxon>
        <taxon>rosids</taxon>
        <taxon>fabids</taxon>
        <taxon>Fabales</taxon>
        <taxon>Fabaceae</taxon>
        <taxon>Papilionoideae</taxon>
        <taxon>50 kb inversion clade</taxon>
        <taxon>NPAAA clade</taxon>
        <taxon>Hologalegina</taxon>
        <taxon>IRL clade</taxon>
        <taxon>Trifolieae</taxon>
        <taxon>Trifolium</taxon>
    </lineage>
</organism>
<proteinExistence type="predicted"/>
<evidence type="ECO:0000313" key="2">
    <source>
        <dbReference type="Proteomes" id="UP000265520"/>
    </source>
</evidence>
<dbReference type="EMBL" id="LXQA010494690">
    <property type="protein sequence ID" value="MCI55345.1"/>
    <property type="molecule type" value="Genomic_DNA"/>
</dbReference>
<protein>
    <submittedName>
        <fullName evidence="1">Uncharacterized protein</fullName>
    </submittedName>
</protein>
<name>A0A392T4Y1_9FABA</name>
<evidence type="ECO:0000313" key="1">
    <source>
        <dbReference type="EMBL" id="MCI55345.1"/>
    </source>
</evidence>
<dbReference type="Proteomes" id="UP000265520">
    <property type="component" value="Unassembled WGS sequence"/>
</dbReference>
<keyword evidence="2" id="KW-1185">Reference proteome</keyword>